<evidence type="ECO:0000313" key="1">
    <source>
        <dbReference type="EMBL" id="KER26591.1"/>
    </source>
</evidence>
<reference evidence="1 2" key="1">
    <citation type="submission" date="2013-11" db="EMBL/GenBank/DDBJ databases">
        <title>Opisthorchis viverrini - life in the bile duct.</title>
        <authorList>
            <person name="Young N.D."/>
            <person name="Nagarajan N."/>
            <person name="Lin S.J."/>
            <person name="Korhonen P.K."/>
            <person name="Jex A.R."/>
            <person name="Hall R.S."/>
            <person name="Safavi-Hemami H."/>
            <person name="Kaewkong W."/>
            <person name="Bertrand D."/>
            <person name="Gao S."/>
            <person name="Seet Q."/>
            <person name="Wongkham S."/>
            <person name="Teh B.T."/>
            <person name="Wongkham C."/>
            <person name="Intapan P.M."/>
            <person name="Maleewong W."/>
            <person name="Yang X."/>
            <person name="Hu M."/>
            <person name="Wang Z."/>
            <person name="Hofmann A."/>
            <person name="Sternberg P.W."/>
            <person name="Tan P."/>
            <person name="Wang J."/>
            <person name="Gasser R.B."/>
        </authorList>
    </citation>
    <scope>NUCLEOTIDE SEQUENCE [LARGE SCALE GENOMIC DNA]</scope>
</reference>
<name>A0A074ZH34_OPIVI</name>
<dbReference type="Proteomes" id="UP000054324">
    <property type="component" value="Unassembled WGS sequence"/>
</dbReference>
<dbReference type="KEGG" id="ovi:T265_06167"/>
<accession>A0A074ZH34</accession>
<protein>
    <submittedName>
        <fullName evidence="1">Uncharacterized protein</fullName>
    </submittedName>
</protein>
<sequence length="190" mass="21178">MPELFTMDQRFETDSFGECAKLSELQSALWSLDIVGSITVIEWDLLSDSEEAQRCFAPLTRGGEKSHCPMELTLVGEETSVSELGVVGLVLVPTSCLSKPSDSFVLDDDMVSRVHCVFIAKRPWGYVWEAEDPTEQIRVTGLSQLLSNGLSSMQIMEIRISIKKMALTFVLQTACLWKEATAGPTRRPDW</sequence>
<dbReference type="EMBL" id="KL596743">
    <property type="protein sequence ID" value="KER26591.1"/>
    <property type="molecule type" value="Genomic_DNA"/>
</dbReference>
<evidence type="ECO:0000313" key="2">
    <source>
        <dbReference type="Proteomes" id="UP000054324"/>
    </source>
</evidence>
<dbReference type="AlphaFoldDB" id="A0A074ZH34"/>
<gene>
    <name evidence="1" type="ORF">T265_06167</name>
</gene>
<dbReference type="CTD" id="20320349"/>
<organism evidence="1 2">
    <name type="scientific">Opisthorchis viverrini</name>
    <name type="common">Southeast Asian liver fluke</name>
    <dbReference type="NCBI Taxonomy" id="6198"/>
    <lineage>
        <taxon>Eukaryota</taxon>
        <taxon>Metazoa</taxon>
        <taxon>Spiralia</taxon>
        <taxon>Lophotrochozoa</taxon>
        <taxon>Platyhelminthes</taxon>
        <taxon>Trematoda</taxon>
        <taxon>Digenea</taxon>
        <taxon>Opisthorchiida</taxon>
        <taxon>Opisthorchiata</taxon>
        <taxon>Opisthorchiidae</taxon>
        <taxon>Opisthorchis</taxon>
    </lineage>
</organism>
<dbReference type="GeneID" id="20320349"/>
<keyword evidence="2" id="KW-1185">Reference proteome</keyword>
<dbReference type="RefSeq" id="XP_009169632.1">
    <property type="nucleotide sequence ID" value="XM_009171368.1"/>
</dbReference>
<proteinExistence type="predicted"/>